<proteinExistence type="inferred from homology"/>
<comment type="similarity">
    <text evidence="1 4">Belongs to the 4-oxalocrotonate tautomerase family.</text>
</comment>
<evidence type="ECO:0000256" key="3">
    <source>
        <dbReference type="PIRSR" id="PIRSR618191-1"/>
    </source>
</evidence>
<dbReference type="FunFam" id="3.30.429.10:FF:000002">
    <property type="entry name" value="Tautomerase"/>
    <property type="match status" value="1"/>
</dbReference>
<dbReference type="InterPro" id="IPR004370">
    <property type="entry name" value="4-OT-like_dom"/>
</dbReference>
<dbReference type="PANTHER" id="PTHR35530">
    <property type="entry name" value="TAUTOMERASE-RELATED"/>
    <property type="match status" value="1"/>
</dbReference>
<dbReference type="SUPFAM" id="SSF55331">
    <property type="entry name" value="Tautomerase/MIF"/>
    <property type="match status" value="1"/>
</dbReference>
<accession>A0A3L7JUW8</accession>
<evidence type="ECO:0000313" key="6">
    <source>
        <dbReference type="EMBL" id="RLQ93461.1"/>
    </source>
</evidence>
<feature type="domain" description="4-oxalocrotonate tautomerase-like" evidence="5">
    <location>
        <begin position="2"/>
        <end position="60"/>
    </location>
</feature>
<protein>
    <recommendedName>
        <fullName evidence="4">Tautomerase</fullName>
        <ecNumber evidence="4">5.3.2.-</ecNumber>
    </recommendedName>
</protein>
<dbReference type="EC" id="5.3.2.-" evidence="4"/>
<dbReference type="Pfam" id="PF01361">
    <property type="entry name" value="Tautomerase"/>
    <property type="match status" value="1"/>
</dbReference>
<evidence type="ECO:0000256" key="4">
    <source>
        <dbReference type="RuleBase" id="RU362032"/>
    </source>
</evidence>
<dbReference type="NCBIfam" id="NF002571">
    <property type="entry name" value="PRK02220.1"/>
    <property type="match status" value="1"/>
</dbReference>
<organism evidence="6 7">
    <name type="scientific">Falsibacillus albus</name>
    <dbReference type="NCBI Taxonomy" id="2478915"/>
    <lineage>
        <taxon>Bacteria</taxon>
        <taxon>Bacillati</taxon>
        <taxon>Bacillota</taxon>
        <taxon>Bacilli</taxon>
        <taxon>Bacillales</taxon>
        <taxon>Bacillaceae</taxon>
        <taxon>Falsibacillus</taxon>
    </lineage>
</organism>
<dbReference type="Proteomes" id="UP000276770">
    <property type="component" value="Unassembled WGS sequence"/>
</dbReference>
<dbReference type="Gene3D" id="3.30.429.10">
    <property type="entry name" value="Macrophage Migration Inhibitory Factor"/>
    <property type="match status" value="1"/>
</dbReference>
<dbReference type="RefSeq" id="WP_121681912.1">
    <property type="nucleotide sequence ID" value="NZ_RCVZ01000014.1"/>
</dbReference>
<dbReference type="NCBIfam" id="TIGR00013">
    <property type="entry name" value="taut"/>
    <property type="match status" value="1"/>
</dbReference>
<comment type="caution">
    <text evidence="6">The sequence shown here is derived from an EMBL/GenBank/DDBJ whole genome shotgun (WGS) entry which is preliminary data.</text>
</comment>
<dbReference type="EMBL" id="RCVZ01000014">
    <property type="protein sequence ID" value="RLQ93461.1"/>
    <property type="molecule type" value="Genomic_DNA"/>
</dbReference>
<keyword evidence="2 4" id="KW-0413">Isomerase</keyword>
<evidence type="ECO:0000313" key="7">
    <source>
        <dbReference type="Proteomes" id="UP000276770"/>
    </source>
</evidence>
<reference evidence="6 7" key="1">
    <citation type="submission" date="2018-10" db="EMBL/GenBank/DDBJ databases">
        <title>Falsibacillus sp. genome draft.</title>
        <authorList>
            <person name="Shi S."/>
        </authorList>
    </citation>
    <scope>NUCLEOTIDE SEQUENCE [LARGE SCALE GENOMIC DNA]</scope>
    <source>
        <strain evidence="6 7">GY 10110</strain>
    </source>
</reference>
<gene>
    <name evidence="6" type="ORF">D9X91_17325</name>
</gene>
<dbReference type="AlphaFoldDB" id="A0A3L7JUW8"/>
<dbReference type="InterPro" id="IPR014347">
    <property type="entry name" value="Tautomerase/MIF_sf"/>
</dbReference>
<dbReference type="PANTHER" id="PTHR35530:SF1">
    <property type="entry name" value="2-HYDROXYMUCONATE TAUTOMERASE"/>
    <property type="match status" value="1"/>
</dbReference>
<keyword evidence="7" id="KW-1185">Reference proteome</keyword>
<evidence type="ECO:0000256" key="1">
    <source>
        <dbReference type="ARBA" id="ARBA00006723"/>
    </source>
</evidence>
<dbReference type="CDD" id="cd00491">
    <property type="entry name" value="4Oxalocrotonate_Tautomerase"/>
    <property type="match status" value="1"/>
</dbReference>
<sequence length="62" mass="6805">MPYVTVKMLEGRSDEQKKALVEKVTDAVSDTTGASKEKIVVFIEEMSKSHYGVGGKRLSDAE</sequence>
<name>A0A3L7JUW8_9BACI</name>
<dbReference type="GO" id="GO:0016853">
    <property type="term" value="F:isomerase activity"/>
    <property type="evidence" value="ECO:0007669"/>
    <property type="project" value="UniProtKB-UniRule"/>
</dbReference>
<evidence type="ECO:0000259" key="5">
    <source>
        <dbReference type="Pfam" id="PF01361"/>
    </source>
</evidence>
<feature type="active site" description="Proton acceptor; via imino nitrogen" evidence="3">
    <location>
        <position position="2"/>
    </location>
</feature>
<dbReference type="InterPro" id="IPR018191">
    <property type="entry name" value="4-OT"/>
</dbReference>
<evidence type="ECO:0000256" key="2">
    <source>
        <dbReference type="ARBA" id="ARBA00023235"/>
    </source>
</evidence>
<dbReference type="OrthoDB" id="5405937at2"/>